<evidence type="ECO:0000256" key="4">
    <source>
        <dbReference type="ARBA" id="ARBA00093483"/>
    </source>
</evidence>
<evidence type="ECO:0000313" key="7">
    <source>
        <dbReference type="EMBL" id="CAC5397277.1"/>
    </source>
</evidence>
<dbReference type="PANTHER" id="PTHR14097:SF7">
    <property type="entry name" value="OXIDOREDUCTASE HTATIP2"/>
    <property type="match status" value="1"/>
</dbReference>
<protein>
    <recommendedName>
        <fullName evidence="5">Protein HTATIP2</fullName>
    </recommendedName>
</protein>
<dbReference type="SUPFAM" id="SSF51735">
    <property type="entry name" value="NAD(P)-binding Rossmann-fold domains"/>
    <property type="match status" value="2"/>
</dbReference>
<accession>A0A6J8CPT0</accession>
<comment type="subunit">
    <text evidence="4">Monomer. Forms homodimers during oxidative stress. Interacts (via N-terminus) with elongation factor EEF1A1 (via middle-region); the interaction is direct and competes with EEF1A1 binding to guanyl-nucleotide exchange factor EEF1B2, thereby inhibiting GDP for GTP exchange and reactivation of EEF1A1. Interacts with nuclear transport receptors XPO4, IPO5/RANBP5, IPO7, IPO9 and KPNB1 as well as GCN1L1/GCN1 and LRPPRC probably through their HEAT repeats. Binds NCOA5/CIA.</text>
</comment>
<evidence type="ECO:0000256" key="1">
    <source>
        <dbReference type="ARBA" id="ARBA00022857"/>
    </source>
</evidence>
<keyword evidence="2" id="KW-0007">Acetylation</keyword>
<feature type="domain" description="NAD(P)-binding" evidence="6">
    <location>
        <begin position="223"/>
        <end position="408"/>
    </location>
</feature>
<dbReference type="InterPro" id="IPR036291">
    <property type="entry name" value="NAD(P)-bd_dom_sf"/>
</dbReference>
<dbReference type="GO" id="GO:0016491">
    <property type="term" value="F:oxidoreductase activity"/>
    <property type="evidence" value="ECO:0007669"/>
    <property type="project" value="UniProtKB-KW"/>
</dbReference>
<dbReference type="Pfam" id="PF13460">
    <property type="entry name" value="NAD_binding_10"/>
    <property type="match status" value="2"/>
</dbReference>
<dbReference type="AlphaFoldDB" id="A0A6J8CPT0"/>
<evidence type="ECO:0000256" key="3">
    <source>
        <dbReference type="ARBA" id="ARBA00023157"/>
    </source>
</evidence>
<dbReference type="GO" id="GO:0051170">
    <property type="term" value="P:import into nucleus"/>
    <property type="evidence" value="ECO:0007669"/>
    <property type="project" value="TreeGrafter"/>
</dbReference>
<evidence type="ECO:0000313" key="8">
    <source>
        <dbReference type="Proteomes" id="UP000507470"/>
    </source>
</evidence>
<organism evidence="7 8">
    <name type="scientific">Mytilus coruscus</name>
    <name type="common">Sea mussel</name>
    <dbReference type="NCBI Taxonomy" id="42192"/>
    <lineage>
        <taxon>Eukaryota</taxon>
        <taxon>Metazoa</taxon>
        <taxon>Spiralia</taxon>
        <taxon>Lophotrochozoa</taxon>
        <taxon>Mollusca</taxon>
        <taxon>Bivalvia</taxon>
        <taxon>Autobranchia</taxon>
        <taxon>Pteriomorphia</taxon>
        <taxon>Mytilida</taxon>
        <taxon>Mytiloidea</taxon>
        <taxon>Mytilidae</taxon>
        <taxon>Mytilinae</taxon>
        <taxon>Mytilus</taxon>
    </lineage>
</organism>
<dbReference type="InterPro" id="IPR016040">
    <property type="entry name" value="NAD(P)-bd_dom"/>
</dbReference>
<evidence type="ECO:0000256" key="2">
    <source>
        <dbReference type="ARBA" id="ARBA00022990"/>
    </source>
</evidence>
<reference evidence="7 8" key="1">
    <citation type="submission" date="2020-06" db="EMBL/GenBank/DDBJ databases">
        <authorList>
            <person name="Li R."/>
            <person name="Bekaert M."/>
        </authorList>
    </citation>
    <scope>NUCLEOTIDE SEQUENCE [LARGE SCALE GENOMIC DNA]</scope>
    <source>
        <strain evidence="8">wild</strain>
    </source>
</reference>
<dbReference type="CDD" id="cd05250">
    <property type="entry name" value="CC3_like_SDR_a"/>
    <property type="match status" value="2"/>
</dbReference>
<keyword evidence="3" id="KW-1015">Disulfide bond</keyword>
<dbReference type="FunFam" id="3.40.50.720:FF:000271">
    <property type="entry name" value="oxidoreductase HTATIP2 isoform X1"/>
    <property type="match status" value="1"/>
</dbReference>
<dbReference type="OrthoDB" id="430436at2759"/>
<gene>
    <name evidence="7" type="ORF">MCOR_31730</name>
</gene>
<evidence type="ECO:0000256" key="5">
    <source>
        <dbReference type="ARBA" id="ARBA00093604"/>
    </source>
</evidence>
<proteinExistence type="predicted"/>
<dbReference type="PANTHER" id="PTHR14097">
    <property type="entry name" value="OXIDOREDUCTASE HTATIP2"/>
    <property type="match status" value="1"/>
</dbReference>
<keyword evidence="7" id="KW-0560">Oxidoreductase</keyword>
<dbReference type="Gene3D" id="3.40.50.720">
    <property type="entry name" value="NAD(P)-binding Rossmann-like Domain"/>
    <property type="match status" value="2"/>
</dbReference>
<keyword evidence="8" id="KW-1185">Reference proteome</keyword>
<dbReference type="GO" id="GO:0005737">
    <property type="term" value="C:cytoplasm"/>
    <property type="evidence" value="ECO:0007669"/>
    <property type="project" value="TreeGrafter"/>
</dbReference>
<evidence type="ECO:0000259" key="6">
    <source>
        <dbReference type="Pfam" id="PF13460"/>
    </source>
</evidence>
<sequence>MAFVIGYTGETGKSLIQELNRRKLFKKIVLIGRREVQLDKDLGPEFEQRVVDFERLTEHKDTFQGLDTGFCCLGTTKGKAGKAGFIKVDHDYVVNSAEVAKSVGCKHFLLVSSYGAKKDSFFLYPKTKGEVEDELKAINFDNLSIFRPGLLLCDREESRPGESCFRCCWKPMPQCIVKASAISTDNLAKAMVYKATYPSEKLRTSVKIERQIKKIMAFVLGYTGETGKAVVKELSRRRLFKKIVLIGRREVQLDKDLGPEFEQRVVDFERLNDHKDTFEGLDTGFCCIGTTRGKAGKDGFIKVDHDYVVNSAEVAKSVGCKHFLLVTAYGANKDSLFLYPKTKGKVEEELKALDFDRLSIFRPGMLLCDRQESRPGESVLRFCFKAMPNFVIKATAISTDNLAKAMVNRVSEQSSEKIEIIENKQLYDFL</sequence>
<dbReference type="Proteomes" id="UP000507470">
    <property type="component" value="Unassembled WGS sequence"/>
</dbReference>
<keyword evidence="1" id="KW-0521">NADP</keyword>
<name>A0A6J8CPT0_MYTCO</name>
<feature type="domain" description="NAD(P)-binding" evidence="6">
    <location>
        <begin position="8"/>
        <end position="152"/>
    </location>
</feature>
<dbReference type="EMBL" id="CACVKT020005672">
    <property type="protein sequence ID" value="CAC5397277.1"/>
    <property type="molecule type" value="Genomic_DNA"/>
</dbReference>